<accession>A0A5B7ING0</accession>
<proteinExistence type="predicted"/>
<keyword evidence="2" id="KW-1185">Reference proteome</keyword>
<dbReference type="AlphaFoldDB" id="A0A5B7ING0"/>
<comment type="caution">
    <text evidence="1">The sequence shown here is derived from an EMBL/GenBank/DDBJ whole genome shotgun (WGS) entry which is preliminary data.</text>
</comment>
<dbReference type="EMBL" id="VSRR010062872">
    <property type="protein sequence ID" value="MPC83579.1"/>
    <property type="molecule type" value="Genomic_DNA"/>
</dbReference>
<sequence length="129" mass="15408">MTTTAAAATITPISATITHHYHCIARNEQAFINTHTTPLRVSPSLSHHYSPNAAFTIITIITINLNDCRIQQHHHSTISLCRLQHHQHLYHHHHQYHHHHHNHSRLYQHYHHHHHLHCHHYSSYHHHHY</sequence>
<evidence type="ECO:0000313" key="1">
    <source>
        <dbReference type="EMBL" id="MPC83579.1"/>
    </source>
</evidence>
<dbReference type="Proteomes" id="UP000324222">
    <property type="component" value="Unassembled WGS sequence"/>
</dbReference>
<evidence type="ECO:0000313" key="2">
    <source>
        <dbReference type="Proteomes" id="UP000324222"/>
    </source>
</evidence>
<organism evidence="1 2">
    <name type="scientific">Portunus trituberculatus</name>
    <name type="common">Swimming crab</name>
    <name type="synonym">Neptunus trituberculatus</name>
    <dbReference type="NCBI Taxonomy" id="210409"/>
    <lineage>
        <taxon>Eukaryota</taxon>
        <taxon>Metazoa</taxon>
        <taxon>Ecdysozoa</taxon>
        <taxon>Arthropoda</taxon>
        <taxon>Crustacea</taxon>
        <taxon>Multicrustacea</taxon>
        <taxon>Malacostraca</taxon>
        <taxon>Eumalacostraca</taxon>
        <taxon>Eucarida</taxon>
        <taxon>Decapoda</taxon>
        <taxon>Pleocyemata</taxon>
        <taxon>Brachyura</taxon>
        <taxon>Eubrachyura</taxon>
        <taxon>Portunoidea</taxon>
        <taxon>Portunidae</taxon>
        <taxon>Portuninae</taxon>
        <taxon>Portunus</taxon>
    </lineage>
</organism>
<reference evidence="1 2" key="1">
    <citation type="submission" date="2019-05" db="EMBL/GenBank/DDBJ databases">
        <title>Another draft genome of Portunus trituberculatus and its Hox gene families provides insights of decapod evolution.</title>
        <authorList>
            <person name="Jeong J.-H."/>
            <person name="Song I."/>
            <person name="Kim S."/>
            <person name="Choi T."/>
            <person name="Kim D."/>
            <person name="Ryu S."/>
            <person name="Kim W."/>
        </authorList>
    </citation>
    <scope>NUCLEOTIDE SEQUENCE [LARGE SCALE GENOMIC DNA]</scope>
    <source>
        <tissue evidence="1">Muscle</tissue>
    </source>
</reference>
<protein>
    <submittedName>
        <fullName evidence="1">Uncharacterized protein</fullName>
    </submittedName>
</protein>
<gene>
    <name evidence="1" type="ORF">E2C01_078291</name>
</gene>
<name>A0A5B7ING0_PORTR</name>